<reference evidence="2 3" key="1">
    <citation type="submission" date="2021-01" db="EMBL/GenBank/DDBJ databases">
        <title>Whole genome shotgun sequence of Plantactinospora endophytica NBRC 110450.</title>
        <authorList>
            <person name="Komaki H."/>
            <person name="Tamura T."/>
        </authorList>
    </citation>
    <scope>NUCLEOTIDE SEQUENCE [LARGE SCALE GENOMIC DNA]</scope>
    <source>
        <strain evidence="2 3">NBRC 110450</strain>
    </source>
</reference>
<dbReference type="PROSITE" id="PS50943">
    <property type="entry name" value="HTH_CROC1"/>
    <property type="match status" value="1"/>
</dbReference>
<gene>
    <name evidence="2" type="ORF">Pen02_42480</name>
</gene>
<dbReference type="Proteomes" id="UP000646749">
    <property type="component" value="Unassembled WGS sequence"/>
</dbReference>
<sequence>MGNPFNEFLLRELRRIRHTAGLNQDEMGKLINFSGSHVSAVEVGTRPAKLDYLRAVDKTFHTGGILERMWKELAELDDEPPWVRERTAMERDAVLLRWYEHAYVPGLLQTEEYARAVFSSNPRLRSAEVKKRVTARLERRNILDVEDPPQVVAVLDEEALRRPVGGAKVMREQCLELARVAAEHPRLRLHVVPVGVGAYAGLDGQFTIATMPDDEEIAYLDNPLRGQVTVRRVDVELLRRQWEAILSEALTPQQSVEKLREVADRWA</sequence>
<dbReference type="Gene3D" id="1.10.260.40">
    <property type="entry name" value="lambda repressor-like DNA-binding domains"/>
    <property type="match status" value="1"/>
</dbReference>
<dbReference type="SUPFAM" id="SSF47413">
    <property type="entry name" value="lambda repressor-like DNA-binding domains"/>
    <property type="match status" value="1"/>
</dbReference>
<protein>
    <submittedName>
        <fullName evidence="2">Transcriptional regulator</fullName>
    </submittedName>
</protein>
<dbReference type="InterPro" id="IPR010982">
    <property type="entry name" value="Lambda_DNA-bd_dom_sf"/>
</dbReference>
<dbReference type="EMBL" id="BONW01000021">
    <property type="protein sequence ID" value="GIG89312.1"/>
    <property type="molecule type" value="Genomic_DNA"/>
</dbReference>
<comment type="caution">
    <text evidence="2">The sequence shown here is derived from an EMBL/GenBank/DDBJ whole genome shotgun (WGS) entry which is preliminary data.</text>
</comment>
<evidence type="ECO:0000259" key="1">
    <source>
        <dbReference type="PROSITE" id="PS50943"/>
    </source>
</evidence>
<keyword evidence="3" id="KW-1185">Reference proteome</keyword>
<dbReference type="Pfam" id="PF13560">
    <property type="entry name" value="HTH_31"/>
    <property type="match status" value="1"/>
</dbReference>
<feature type="domain" description="HTH cro/C1-type" evidence="1">
    <location>
        <begin position="13"/>
        <end position="76"/>
    </location>
</feature>
<name>A0ABQ4E4Q6_9ACTN</name>
<dbReference type="RefSeq" id="WP_239141046.1">
    <property type="nucleotide sequence ID" value="NZ_BONW01000021.1"/>
</dbReference>
<dbReference type="InterPro" id="IPR043917">
    <property type="entry name" value="DUF5753"/>
</dbReference>
<accession>A0ABQ4E4Q6</accession>
<organism evidence="2 3">
    <name type="scientific">Plantactinospora endophytica</name>
    <dbReference type="NCBI Taxonomy" id="673535"/>
    <lineage>
        <taxon>Bacteria</taxon>
        <taxon>Bacillati</taxon>
        <taxon>Actinomycetota</taxon>
        <taxon>Actinomycetes</taxon>
        <taxon>Micromonosporales</taxon>
        <taxon>Micromonosporaceae</taxon>
        <taxon>Plantactinospora</taxon>
    </lineage>
</organism>
<evidence type="ECO:0000313" key="3">
    <source>
        <dbReference type="Proteomes" id="UP000646749"/>
    </source>
</evidence>
<dbReference type="Pfam" id="PF19054">
    <property type="entry name" value="DUF5753"/>
    <property type="match status" value="1"/>
</dbReference>
<dbReference type="InterPro" id="IPR001387">
    <property type="entry name" value="Cro/C1-type_HTH"/>
</dbReference>
<evidence type="ECO:0000313" key="2">
    <source>
        <dbReference type="EMBL" id="GIG89312.1"/>
    </source>
</evidence>
<proteinExistence type="predicted"/>
<dbReference type="SMART" id="SM00530">
    <property type="entry name" value="HTH_XRE"/>
    <property type="match status" value="1"/>
</dbReference>